<evidence type="ECO:0000256" key="1">
    <source>
        <dbReference type="ARBA" id="ARBA00009600"/>
    </source>
</evidence>
<dbReference type="AlphaFoldDB" id="A0A7H0HAD2"/>
<comment type="similarity">
    <text evidence="1">Belongs to the UPF0301 (AlgH) family.</text>
</comment>
<dbReference type="SUPFAM" id="SSF143456">
    <property type="entry name" value="VC0467-like"/>
    <property type="match status" value="1"/>
</dbReference>
<accession>A0A7H0HAD2</accession>
<dbReference type="PANTHER" id="PTHR30327">
    <property type="entry name" value="UNCHARACTERIZED PROTEIN YQGE"/>
    <property type="match status" value="1"/>
</dbReference>
<dbReference type="Gene3D" id="3.40.1740.10">
    <property type="entry name" value="VC0467-like"/>
    <property type="match status" value="1"/>
</dbReference>
<dbReference type="EMBL" id="CP060789">
    <property type="protein sequence ID" value="QNP57498.1"/>
    <property type="molecule type" value="Genomic_DNA"/>
</dbReference>
<gene>
    <name evidence="2" type="ORF">H9L22_06095</name>
</gene>
<dbReference type="PANTHER" id="PTHR30327:SF1">
    <property type="entry name" value="UPF0301 PROTEIN YQGE"/>
    <property type="match status" value="1"/>
</dbReference>
<proteinExistence type="inferred from homology"/>
<keyword evidence="3" id="KW-1185">Reference proteome</keyword>
<evidence type="ECO:0000313" key="2">
    <source>
        <dbReference type="EMBL" id="QNP57498.1"/>
    </source>
</evidence>
<dbReference type="InterPro" id="IPR003774">
    <property type="entry name" value="AlgH-like"/>
</dbReference>
<organism evidence="2 3">
    <name type="scientific">Tessaracoccus defluvii</name>
    <dbReference type="NCBI Taxonomy" id="1285901"/>
    <lineage>
        <taxon>Bacteria</taxon>
        <taxon>Bacillati</taxon>
        <taxon>Actinomycetota</taxon>
        <taxon>Actinomycetes</taxon>
        <taxon>Propionibacteriales</taxon>
        <taxon>Propionibacteriaceae</taxon>
        <taxon>Tessaracoccus</taxon>
    </lineage>
</organism>
<evidence type="ECO:0000313" key="3">
    <source>
        <dbReference type="Proteomes" id="UP000516117"/>
    </source>
</evidence>
<protein>
    <submittedName>
        <fullName evidence="2">YqgE/AlgH family protein</fullName>
    </submittedName>
</protein>
<dbReference type="GO" id="GO:0005829">
    <property type="term" value="C:cytosol"/>
    <property type="evidence" value="ECO:0007669"/>
    <property type="project" value="TreeGrafter"/>
</dbReference>
<dbReference type="Pfam" id="PF02622">
    <property type="entry name" value="DUF179"/>
    <property type="match status" value="1"/>
</dbReference>
<dbReference type="RefSeq" id="WP_187722586.1">
    <property type="nucleotide sequence ID" value="NZ_CP060789.1"/>
</dbReference>
<reference evidence="2 3" key="1">
    <citation type="submission" date="2020-08" db="EMBL/GenBank/DDBJ databases">
        <title>Genome sequence of Tessaracoccus defluvii JCM 17540T.</title>
        <authorList>
            <person name="Hyun D.-W."/>
            <person name="Bae J.-W."/>
        </authorList>
    </citation>
    <scope>NUCLEOTIDE SEQUENCE [LARGE SCALE GENOMIC DNA]</scope>
    <source>
        <strain evidence="2 3">JCM 17540</strain>
    </source>
</reference>
<name>A0A7H0HAD2_9ACTN</name>
<dbReference type="Proteomes" id="UP000516117">
    <property type="component" value="Chromosome"/>
</dbReference>
<sequence length="118" mass="12935">MGGGPVNGEVVIVLGEVATSDTAPPGWQRLLRDVGIVDMSFPPELLDASFSQLRAFIGLSAWSPGQLENELLRGSWFRAWARPDDIFGDPAGLWRRVLRRMGGATGRWSTWAEEPALN</sequence>
<dbReference type="KEGG" id="tdf:H9L22_06095"/>